<dbReference type="AlphaFoldDB" id="A0A1G2ICQ4"/>
<proteinExistence type="predicted"/>
<dbReference type="Proteomes" id="UP000176774">
    <property type="component" value="Unassembled WGS sequence"/>
</dbReference>
<dbReference type="STRING" id="1802214.A2908_01505"/>
<keyword evidence="1" id="KW-0812">Transmembrane</keyword>
<feature type="transmembrane region" description="Helical" evidence="1">
    <location>
        <begin position="12"/>
        <end position="37"/>
    </location>
</feature>
<keyword evidence="1" id="KW-0472">Membrane</keyword>
<gene>
    <name evidence="2" type="ORF">A2908_01505</name>
</gene>
<comment type="caution">
    <text evidence="2">The sequence shown here is derived from an EMBL/GenBank/DDBJ whole genome shotgun (WGS) entry which is preliminary data.</text>
</comment>
<name>A0A1G2ICQ4_9BACT</name>
<organism evidence="2 3">
    <name type="scientific">Candidatus Staskawiczbacteria bacterium RIFCSPLOWO2_01_FULL_38_12b</name>
    <dbReference type="NCBI Taxonomy" id="1802214"/>
    <lineage>
        <taxon>Bacteria</taxon>
        <taxon>Candidatus Staskawicziibacteriota</taxon>
    </lineage>
</organism>
<sequence>MNKKIVENKYLNALLLLMLFSAMVHMVMLLFLTLFSGNLYFLNYFNIVDASYFLPDFFSSFFGTVISFMLVLAMYFIILKINNIE</sequence>
<protein>
    <submittedName>
        <fullName evidence="2">Uncharacterized protein</fullName>
    </submittedName>
</protein>
<evidence type="ECO:0000313" key="2">
    <source>
        <dbReference type="EMBL" id="OGZ72529.1"/>
    </source>
</evidence>
<accession>A0A1G2ICQ4</accession>
<evidence type="ECO:0000256" key="1">
    <source>
        <dbReference type="SAM" id="Phobius"/>
    </source>
</evidence>
<dbReference type="EMBL" id="MHPA01000025">
    <property type="protein sequence ID" value="OGZ72529.1"/>
    <property type="molecule type" value="Genomic_DNA"/>
</dbReference>
<feature type="transmembrane region" description="Helical" evidence="1">
    <location>
        <begin position="57"/>
        <end position="79"/>
    </location>
</feature>
<reference evidence="2 3" key="1">
    <citation type="journal article" date="2016" name="Nat. Commun.">
        <title>Thousands of microbial genomes shed light on interconnected biogeochemical processes in an aquifer system.</title>
        <authorList>
            <person name="Anantharaman K."/>
            <person name="Brown C.T."/>
            <person name="Hug L.A."/>
            <person name="Sharon I."/>
            <person name="Castelle C.J."/>
            <person name="Probst A.J."/>
            <person name="Thomas B.C."/>
            <person name="Singh A."/>
            <person name="Wilkins M.J."/>
            <person name="Karaoz U."/>
            <person name="Brodie E.L."/>
            <person name="Williams K.H."/>
            <person name="Hubbard S.S."/>
            <person name="Banfield J.F."/>
        </authorList>
    </citation>
    <scope>NUCLEOTIDE SEQUENCE [LARGE SCALE GENOMIC DNA]</scope>
</reference>
<keyword evidence="1" id="KW-1133">Transmembrane helix</keyword>
<evidence type="ECO:0000313" key="3">
    <source>
        <dbReference type="Proteomes" id="UP000176774"/>
    </source>
</evidence>